<dbReference type="AlphaFoldDB" id="H0GS01"/>
<comment type="caution">
    <text evidence="5">The sequence shown here is derived from an EMBL/GenBank/DDBJ whole genome shotgun (WGS) entry which is preliminary data.</text>
</comment>
<evidence type="ECO:0000259" key="4">
    <source>
        <dbReference type="Pfam" id="PF18504"/>
    </source>
</evidence>
<evidence type="ECO:0000256" key="2">
    <source>
        <dbReference type="SAM" id="Phobius"/>
    </source>
</evidence>
<evidence type="ECO:0000313" key="6">
    <source>
        <dbReference type="Proteomes" id="UP000009009"/>
    </source>
</evidence>
<dbReference type="GO" id="GO:0033551">
    <property type="term" value="C:monopolin complex"/>
    <property type="evidence" value="ECO:0007669"/>
    <property type="project" value="InterPro"/>
</dbReference>
<feature type="domain" description="Csm1 N-terminal" evidence="4">
    <location>
        <begin position="1"/>
        <end position="70"/>
    </location>
</feature>
<feature type="coiled-coil region" evidence="1">
    <location>
        <begin position="8"/>
        <end position="63"/>
    </location>
</feature>
<dbReference type="InterPro" id="IPR038608">
    <property type="entry name" value="Csm1/Pcs1_C_sf"/>
</dbReference>
<dbReference type="PANTHER" id="PTHR28006">
    <property type="entry name" value="MONOPOLIN COMPLEX SUBUNIT CSM1"/>
    <property type="match status" value="1"/>
</dbReference>
<dbReference type="FunFam" id="3.90.1150.80:FF:000002">
    <property type="entry name" value="Monopolin complex subunit CSM1"/>
    <property type="match status" value="1"/>
</dbReference>
<proteinExistence type="predicted"/>
<dbReference type="GO" id="GO:0034506">
    <property type="term" value="C:chromosome, centromeric core domain"/>
    <property type="evidence" value="ECO:0007669"/>
    <property type="project" value="TreeGrafter"/>
</dbReference>
<dbReference type="HOGENOM" id="CLU_100702_0_0_1"/>
<dbReference type="Gene3D" id="1.20.5.340">
    <property type="match status" value="1"/>
</dbReference>
<dbReference type="Proteomes" id="UP000009009">
    <property type="component" value="Unassembled WGS sequence"/>
</dbReference>
<feature type="transmembrane region" description="Helical" evidence="2">
    <location>
        <begin position="221"/>
        <end position="239"/>
    </location>
</feature>
<organism evidence="5 6">
    <name type="scientific">Saccharomyces cerevisiae x Saccharomyces kudriavzevii (strain VIN7)</name>
    <name type="common">Yeast</name>
    <dbReference type="NCBI Taxonomy" id="1095631"/>
    <lineage>
        <taxon>Eukaryota</taxon>
        <taxon>Fungi</taxon>
        <taxon>Dikarya</taxon>
        <taxon>Ascomycota</taxon>
        <taxon>Saccharomycotina</taxon>
        <taxon>Saccharomycetes</taxon>
        <taxon>Saccharomycetales</taxon>
        <taxon>Saccharomycetaceae</taxon>
        <taxon>Saccharomyces</taxon>
    </lineage>
</organism>
<dbReference type="InterPro" id="IPR040349">
    <property type="entry name" value="Csm1/Pcs1"/>
</dbReference>
<evidence type="ECO:0000256" key="1">
    <source>
        <dbReference type="SAM" id="Coils"/>
    </source>
</evidence>
<dbReference type="GO" id="GO:0005730">
    <property type="term" value="C:nucleolus"/>
    <property type="evidence" value="ECO:0007669"/>
    <property type="project" value="TreeGrafter"/>
</dbReference>
<dbReference type="GO" id="GO:0051315">
    <property type="term" value="P:attachment of mitotic spindle microtubules to kinetochore"/>
    <property type="evidence" value="ECO:0007669"/>
    <property type="project" value="TreeGrafter"/>
</dbReference>
<dbReference type="InterPro" id="IPR020981">
    <property type="entry name" value="Csm1/Pcs1_C"/>
</dbReference>
<dbReference type="CDD" id="cd23787">
    <property type="entry name" value="RWD_CSM1"/>
    <property type="match status" value="1"/>
</dbReference>
<keyword evidence="2" id="KW-0812">Transmembrane</keyword>
<protein>
    <submittedName>
        <fullName evidence="5">Csm1p</fullName>
    </submittedName>
</protein>
<dbReference type="Gene3D" id="3.90.1150.80">
    <property type="match status" value="1"/>
</dbReference>
<dbReference type="OrthoDB" id="2431049at2759"/>
<feature type="transmembrane region" description="Helical" evidence="2">
    <location>
        <begin position="191"/>
        <end position="209"/>
    </location>
</feature>
<dbReference type="PANTHER" id="PTHR28006:SF1">
    <property type="entry name" value="MONOPOLIN COMPLEX SUBUNIT CSM1"/>
    <property type="match status" value="1"/>
</dbReference>
<keyword evidence="1" id="KW-0175">Coiled coil</keyword>
<evidence type="ECO:0000259" key="3">
    <source>
        <dbReference type="Pfam" id="PF12539"/>
    </source>
</evidence>
<dbReference type="PhylomeDB" id="H0GS01"/>
<dbReference type="EMBL" id="AGVY01000150">
    <property type="protein sequence ID" value="EHN03418.1"/>
    <property type="molecule type" value="Genomic_DNA"/>
</dbReference>
<gene>
    <name evidence="5" type="ORF">VIN7_5909</name>
</gene>
<dbReference type="GO" id="GO:1990644">
    <property type="term" value="F:microtubule site clamp"/>
    <property type="evidence" value="ECO:0007669"/>
    <property type="project" value="TreeGrafter"/>
</dbReference>
<dbReference type="Pfam" id="PF12539">
    <property type="entry name" value="Csm1"/>
    <property type="match status" value="1"/>
</dbReference>
<dbReference type="InterPro" id="IPR041671">
    <property type="entry name" value="Csm1_N"/>
</dbReference>
<evidence type="ECO:0000313" key="5">
    <source>
        <dbReference type="EMBL" id="EHN03418.1"/>
    </source>
</evidence>
<name>H0GS01_SACCK</name>
<keyword evidence="2" id="KW-0472">Membrane</keyword>
<keyword evidence="2" id="KW-1133">Transmembrane helix</keyword>
<accession>H0GS01</accession>
<sequence>MDPLTVYKNSLKQQIDSADLLVANLVNENFMLSEKLDAKSSEIKQLQKQIDSLNGQMTDLKTQVSHQTENSEVIKDLYEYLCNVRVHKTYEDDSGLWFDISQGTHSGANSDDYSIMDYKLGFVKGQAQVTEVIYAPVLKQRSTEELYSLQSKLPEYLFETLSFPLSSLNQFYNKIAKCLSKKRREKRRNRMNYYIMSISLYIKSDYSFAYLICPSESTTRFFRKVFFASLSLIVFIILYND</sequence>
<reference evidence="5 6" key="1">
    <citation type="journal article" date="2012" name="FEMS Yeast Res.">
        <title>The genome sequence of the wine yeast VIN7 reveals an allotriploid hybrid genome with Saccharomyces cerevisiae and Saccharomyces kudriavzevii origins.</title>
        <authorList>
            <person name="Borneman A.R."/>
            <person name="Desany B.A."/>
            <person name="Riches D."/>
            <person name="Affourtit J.P."/>
            <person name="Forgan A.H."/>
            <person name="Pretorius I.S."/>
            <person name="Egholm M."/>
            <person name="Chambers P.J."/>
        </authorList>
    </citation>
    <scope>NUCLEOTIDE SEQUENCE [LARGE SCALE GENOMIC DNA]</scope>
    <source>
        <strain evidence="5 6">VIN7</strain>
    </source>
</reference>
<dbReference type="GO" id="GO:0072686">
    <property type="term" value="C:mitotic spindle"/>
    <property type="evidence" value="ECO:0007669"/>
    <property type="project" value="TreeGrafter"/>
</dbReference>
<feature type="domain" description="Monopolin complex subunit Csm1/Pcs1 C-terminal" evidence="3">
    <location>
        <begin position="73"/>
        <end position="165"/>
    </location>
</feature>
<dbReference type="GO" id="GO:0045144">
    <property type="term" value="P:meiotic sister chromatid segregation"/>
    <property type="evidence" value="ECO:0007669"/>
    <property type="project" value="TreeGrafter"/>
</dbReference>
<dbReference type="Pfam" id="PF18504">
    <property type="entry name" value="Csm1_N"/>
    <property type="match status" value="1"/>
</dbReference>
<keyword evidence="6" id="KW-1185">Reference proteome</keyword>